<organism evidence="3 4">
    <name type="scientific">Xanthocytophaga flava</name>
    <dbReference type="NCBI Taxonomy" id="3048013"/>
    <lineage>
        <taxon>Bacteria</taxon>
        <taxon>Pseudomonadati</taxon>
        <taxon>Bacteroidota</taxon>
        <taxon>Cytophagia</taxon>
        <taxon>Cytophagales</taxon>
        <taxon>Rhodocytophagaceae</taxon>
        <taxon>Xanthocytophaga</taxon>
    </lineage>
</organism>
<gene>
    <name evidence="3" type="ORF">QNI19_18905</name>
</gene>
<evidence type="ECO:0000313" key="4">
    <source>
        <dbReference type="Proteomes" id="UP001228581"/>
    </source>
</evidence>
<reference evidence="3 4" key="1">
    <citation type="submission" date="2023-05" db="EMBL/GenBank/DDBJ databases">
        <authorList>
            <person name="Zhang X."/>
        </authorList>
    </citation>
    <scope>NUCLEOTIDE SEQUENCE [LARGE SCALE GENOMIC DNA]</scope>
    <source>
        <strain evidence="3 4">DM2B3-1</strain>
    </source>
</reference>
<feature type="domain" description="Tyr recombinase" evidence="2">
    <location>
        <begin position="3"/>
        <end position="48"/>
    </location>
</feature>
<dbReference type="EMBL" id="JASJOT010000012">
    <property type="protein sequence ID" value="MDJ1495016.1"/>
    <property type="molecule type" value="Genomic_DNA"/>
</dbReference>
<dbReference type="Proteomes" id="UP001228581">
    <property type="component" value="Unassembled WGS sequence"/>
</dbReference>
<evidence type="ECO:0000313" key="3">
    <source>
        <dbReference type="EMBL" id="MDJ1495016.1"/>
    </source>
</evidence>
<keyword evidence="1" id="KW-0233">DNA recombination</keyword>
<comment type="caution">
    <text evidence="3">The sequence shown here is derived from an EMBL/GenBank/DDBJ whole genome shotgun (WGS) entry which is preliminary data.</text>
</comment>
<protein>
    <submittedName>
        <fullName evidence="3">Tyrosine-type recombinase/integrase</fullName>
    </submittedName>
</protein>
<name>A0ABT7CMQ2_9BACT</name>
<dbReference type="InterPro" id="IPR011010">
    <property type="entry name" value="DNA_brk_join_enz"/>
</dbReference>
<dbReference type="SUPFAM" id="SSF56349">
    <property type="entry name" value="DNA breaking-rejoining enzymes"/>
    <property type="match status" value="1"/>
</dbReference>
<keyword evidence="4" id="KW-1185">Reference proteome</keyword>
<evidence type="ECO:0000256" key="1">
    <source>
        <dbReference type="ARBA" id="ARBA00023172"/>
    </source>
</evidence>
<evidence type="ECO:0000259" key="2">
    <source>
        <dbReference type="Pfam" id="PF00589"/>
    </source>
</evidence>
<dbReference type="InterPro" id="IPR002104">
    <property type="entry name" value="Integrase_catalytic"/>
</dbReference>
<dbReference type="Gene3D" id="1.10.443.10">
    <property type="entry name" value="Intergrase catalytic core"/>
    <property type="match status" value="1"/>
</dbReference>
<accession>A0ABT7CMQ2</accession>
<dbReference type="Pfam" id="PF00589">
    <property type="entry name" value="Phage_integrase"/>
    <property type="match status" value="1"/>
</dbReference>
<proteinExistence type="predicted"/>
<dbReference type="InterPro" id="IPR013762">
    <property type="entry name" value="Integrase-like_cat_sf"/>
</dbReference>
<sequence length="59" mass="6628">MKLSSRVARKTAGQLWIDAGVSIESVSKMLGHANIKTTQKAYVKVTEKRIELELKKNEL</sequence>